<dbReference type="AlphaFoldDB" id="A0A1A6GYZ5"/>
<dbReference type="Proteomes" id="UP000092124">
    <property type="component" value="Unassembled WGS sequence"/>
</dbReference>
<sequence>MECGHPPYGWVRKGLKTYPTQLQLQRASGCPSWRQNHTMMRPLSQPTGLGHGSHEVCRDKPGICSCTGVCIDSGDEKGSARGAQGQLPSHSTLHIPPMTPSFPKRNKKWRIGWMPNCTNSLTSLLSEQFHELISVVKSVLKEPE</sequence>
<evidence type="ECO:0000313" key="2">
    <source>
        <dbReference type="EMBL" id="OBS70572.1"/>
    </source>
</evidence>
<reference evidence="2 3" key="1">
    <citation type="submission" date="2016-06" db="EMBL/GenBank/DDBJ databases">
        <title>The Draft Genome Sequence and Annotation of the Desert Woodrat Neotoma lepida.</title>
        <authorList>
            <person name="Campbell M."/>
            <person name="Oakeson K.F."/>
            <person name="Yandell M."/>
            <person name="Halpert J.R."/>
            <person name="Dearing D."/>
        </authorList>
    </citation>
    <scope>NUCLEOTIDE SEQUENCE [LARGE SCALE GENOMIC DNA]</scope>
    <source>
        <strain evidence="2">417</strain>
        <tissue evidence="2">Liver</tissue>
    </source>
</reference>
<keyword evidence="3" id="KW-1185">Reference proteome</keyword>
<protein>
    <submittedName>
        <fullName evidence="2">Uncharacterized protein</fullName>
    </submittedName>
</protein>
<comment type="caution">
    <text evidence="2">The sequence shown here is derived from an EMBL/GenBank/DDBJ whole genome shotgun (WGS) entry which is preliminary data.</text>
</comment>
<organism evidence="2 3">
    <name type="scientific">Neotoma lepida</name>
    <name type="common">Desert woodrat</name>
    <dbReference type="NCBI Taxonomy" id="56216"/>
    <lineage>
        <taxon>Eukaryota</taxon>
        <taxon>Metazoa</taxon>
        <taxon>Chordata</taxon>
        <taxon>Craniata</taxon>
        <taxon>Vertebrata</taxon>
        <taxon>Euteleostomi</taxon>
        <taxon>Mammalia</taxon>
        <taxon>Eutheria</taxon>
        <taxon>Euarchontoglires</taxon>
        <taxon>Glires</taxon>
        <taxon>Rodentia</taxon>
        <taxon>Myomorpha</taxon>
        <taxon>Muroidea</taxon>
        <taxon>Cricetidae</taxon>
        <taxon>Neotominae</taxon>
        <taxon>Neotoma</taxon>
    </lineage>
</organism>
<accession>A0A1A6GYZ5</accession>
<evidence type="ECO:0000256" key="1">
    <source>
        <dbReference type="SAM" id="MobiDB-lite"/>
    </source>
</evidence>
<name>A0A1A6GYZ5_NEOLE</name>
<feature type="region of interest" description="Disordered" evidence="1">
    <location>
        <begin position="76"/>
        <end position="101"/>
    </location>
</feature>
<dbReference type="EMBL" id="LZPO01066295">
    <property type="protein sequence ID" value="OBS70572.1"/>
    <property type="molecule type" value="Genomic_DNA"/>
</dbReference>
<evidence type="ECO:0000313" key="3">
    <source>
        <dbReference type="Proteomes" id="UP000092124"/>
    </source>
</evidence>
<gene>
    <name evidence="2" type="ORF">A6R68_00885</name>
</gene>
<proteinExistence type="predicted"/>